<dbReference type="GO" id="GO:0019172">
    <property type="term" value="F:glyoxalase III activity"/>
    <property type="evidence" value="ECO:0007669"/>
    <property type="project" value="TreeGrafter"/>
</dbReference>
<keyword evidence="5" id="KW-0315">Glutamine amidotransferase</keyword>
<evidence type="ECO:0000256" key="2">
    <source>
        <dbReference type="ARBA" id="ARBA00023239"/>
    </source>
</evidence>
<dbReference type="GO" id="GO:0019243">
    <property type="term" value="P:methylglyoxal catabolic process to D-lactate via S-lactoyl-glutathione"/>
    <property type="evidence" value="ECO:0007669"/>
    <property type="project" value="TreeGrafter"/>
</dbReference>
<dbReference type="SUPFAM" id="SSF52317">
    <property type="entry name" value="Class I glutamine amidotransferase-like"/>
    <property type="match status" value="1"/>
</dbReference>
<accession>A0A7X4HG35</accession>
<name>A0A7X4HG35_9BURK</name>
<keyword evidence="5" id="KW-0808">Transferase</keyword>
<dbReference type="EMBL" id="WWCU01000041">
    <property type="protein sequence ID" value="MYN10611.1"/>
    <property type="molecule type" value="Genomic_DNA"/>
</dbReference>
<dbReference type="Pfam" id="PF01965">
    <property type="entry name" value="DJ-1_PfpI"/>
    <property type="match status" value="1"/>
</dbReference>
<feature type="domain" description="DJ-1/PfpI" evidence="4">
    <location>
        <begin position="29"/>
        <end position="219"/>
    </location>
</feature>
<dbReference type="RefSeq" id="WP_161074896.1">
    <property type="nucleotide sequence ID" value="NZ_WWCU01000041.1"/>
</dbReference>
<evidence type="ECO:0000259" key="4">
    <source>
        <dbReference type="Pfam" id="PF01965"/>
    </source>
</evidence>
<dbReference type="Gene3D" id="3.40.50.880">
    <property type="match status" value="1"/>
</dbReference>
<proteinExistence type="inferred from homology"/>
<organism evidence="5 6">
    <name type="scientific">Pseudoduganella aquatica</name>
    <dbReference type="NCBI Taxonomy" id="2660641"/>
    <lineage>
        <taxon>Bacteria</taxon>
        <taxon>Pseudomonadati</taxon>
        <taxon>Pseudomonadota</taxon>
        <taxon>Betaproteobacteria</taxon>
        <taxon>Burkholderiales</taxon>
        <taxon>Oxalobacteraceae</taxon>
        <taxon>Telluria group</taxon>
        <taxon>Pseudoduganella</taxon>
    </lineage>
</organism>
<dbReference type="InterPro" id="IPR029062">
    <property type="entry name" value="Class_I_gatase-like"/>
</dbReference>
<evidence type="ECO:0000313" key="6">
    <source>
        <dbReference type="Proteomes" id="UP000450676"/>
    </source>
</evidence>
<comment type="caution">
    <text evidence="5">The sequence shown here is derived from an EMBL/GenBank/DDBJ whole genome shotgun (WGS) entry which is preliminary data.</text>
</comment>
<sequence>MSVKHVLFILTNAAEIGPNKRATGYFFPEVAHPVEVFEHAGVAVEYASPLGGTPPHDGYDENDPAQRAFLGSPAMRRMAHSRKLSEVDVANYDAIFFPGGLGPMVDIATDPDVKRAVARAWDAGKIVAAVCHGPAALLGVTLADGTPLLRGRQLTSFSNEEEAGYAEADVPFKLEDALREEGAAYSAAAVWQEKVVVDGRLLTGQNPASGAPLAQAIVAALNGAQQ</sequence>
<evidence type="ECO:0000313" key="5">
    <source>
        <dbReference type="EMBL" id="MYN10611.1"/>
    </source>
</evidence>
<dbReference type="GO" id="GO:0005737">
    <property type="term" value="C:cytoplasm"/>
    <property type="evidence" value="ECO:0007669"/>
    <property type="project" value="TreeGrafter"/>
</dbReference>
<dbReference type="PANTHER" id="PTHR48094">
    <property type="entry name" value="PROTEIN/NUCLEIC ACID DEGLYCASE DJ-1-RELATED"/>
    <property type="match status" value="1"/>
</dbReference>
<dbReference type="CDD" id="cd03141">
    <property type="entry name" value="GATase1_Hsp31_like"/>
    <property type="match status" value="1"/>
</dbReference>
<dbReference type="PANTHER" id="PTHR48094:SF11">
    <property type="entry name" value="GLUTATHIONE-INDEPENDENT GLYOXALASE HSP31-RELATED"/>
    <property type="match status" value="1"/>
</dbReference>
<gene>
    <name evidence="5" type="ORF">GTP77_25155</name>
</gene>
<dbReference type="InterPro" id="IPR050325">
    <property type="entry name" value="Prot/Nucl_acid_deglycase"/>
</dbReference>
<keyword evidence="6" id="KW-1185">Reference proteome</keyword>
<protein>
    <submittedName>
        <fullName evidence="5">Type 1 glutamine amidotransferase domain-containing protein</fullName>
    </submittedName>
</protein>
<dbReference type="GO" id="GO:0016740">
    <property type="term" value="F:transferase activity"/>
    <property type="evidence" value="ECO:0007669"/>
    <property type="project" value="UniProtKB-KW"/>
</dbReference>
<keyword evidence="1" id="KW-0346">Stress response</keyword>
<reference evidence="5 6" key="1">
    <citation type="submission" date="2019-12" db="EMBL/GenBank/DDBJ databases">
        <title>Novel species isolated from a subtropical stream in China.</title>
        <authorList>
            <person name="Lu H."/>
        </authorList>
    </citation>
    <scope>NUCLEOTIDE SEQUENCE [LARGE SCALE GENOMIC DNA]</scope>
    <source>
        <strain evidence="5 6">FT127W</strain>
    </source>
</reference>
<comment type="similarity">
    <text evidence="3">Belongs to the peptidase C56 family. HSP31-like subfamily.</text>
</comment>
<evidence type="ECO:0000256" key="3">
    <source>
        <dbReference type="ARBA" id="ARBA00038493"/>
    </source>
</evidence>
<dbReference type="InterPro" id="IPR002818">
    <property type="entry name" value="DJ-1/PfpI"/>
</dbReference>
<dbReference type="AlphaFoldDB" id="A0A7X4HG35"/>
<keyword evidence="2" id="KW-0456">Lyase</keyword>
<dbReference type="Proteomes" id="UP000450676">
    <property type="component" value="Unassembled WGS sequence"/>
</dbReference>
<evidence type="ECO:0000256" key="1">
    <source>
        <dbReference type="ARBA" id="ARBA00023016"/>
    </source>
</evidence>